<name>A0A3M7GNX7_HORWE</name>
<evidence type="ECO:0000256" key="1">
    <source>
        <dbReference type="SAM" id="MobiDB-lite"/>
    </source>
</evidence>
<feature type="compositionally biased region" description="Low complexity" evidence="1">
    <location>
        <begin position="113"/>
        <end position="144"/>
    </location>
</feature>
<protein>
    <submittedName>
        <fullName evidence="2">Uncharacterized protein</fullName>
    </submittedName>
</protein>
<reference evidence="2 3" key="1">
    <citation type="journal article" date="2018" name="BMC Genomics">
        <title>Genomic evidence for intraspecific hybridization in a clonal and extremely halotolerant yeast.</title>
        <authorList>
            <person name="Gostincar C."/>
            <person name="Stajich J.E."/>
            <person name="Zupancic J."/>
            <person name="Zalar P."/>
            <person name="Gunde-Cimerman N."/>
        </authorList>
    </citation>
    <scope>NUCLEOTIDE SEQUENCE [LARGE SCALE GENOMIC DNA]</scope>
    <source>
        <strain evidence="2 3">EXF-171</strain>
    </source>
</reference>
<accession>A0A3M7GNX7</accession>
<organism evidence="2 3">
    <name type="scientific">Hortaea werneckii</name>
    <name type="common">Black yeast</name>
    <name type="synonym">Cladosporium werneckii</name>
    <dbReference type="NCBI Taxonomy" id="91943"/>
    <lineage>
        <taxon>Eukaryota</taxon>
        <taxon>Fungi</taxon>
        <taxon>Dikarya</taxon>
        <taxon>Ascomycota</taxon>
        <taxon>Pezizomycotina</taxon>
        <taxon>Dothideomycetes</taxon>
        <taxon>Dothideomycetidae</taxon>
        <taxon>Mycosphaerellales</taxon>
        <taxon>Teratosphaeriaceae</taxon>
        <taxon>Hortaea</taxon>
    </lineage>
</organism>
<proteinExistence type="predicted"/>
<dbReference type="AlphaFoldDB" id="A0A3M7GNX7"/>
<dbReference type="Proteomes" id="UP000281468">
    <property type="component" value="Unassembled WGS sequence"/>
</dbReference>
<dbReference type="EMBL" id="QWIQ01000163">
    <property type="protein sequence ID" value="RMZ02703.1"/>
    <property type="molecule type" value="Genomic_DNA"/>
</dbReference>
<evidence type="ECO:0000313" key="2">
    <source>
        <dbReference type="EMBL" id="RMZ02703.1"/>
    </source>
</evidence>
<comment type="caution">
    <text evidence="2">The sequence shown here is derived from an EMBL/GenBank/DDBJ whole genome shotgun (WGS) entry which is preliminary data.</text>
</comment>
<evidence type="ECO:0000313" key="3">
    <source>
        <dbReference type="Proteomes" id="UP000281468"/>
    </source>
</evidence>
<sequence length="273" mass="26686">MELPLSATFLVPTTVIISAVNKPKTNNSRHNARQNYHSLCSLLCRDALCVCCSASMSACGCKPQPSALEAVCSGSNATEVENYICKHCGNDAETAMSGFASVCSRAGIKIDESASCDNSTSSSSSSSSSSASSTKAASITGTGSMPHMTGTGGSMATHTFYTTYFDSACSCTKTGSVAATAVTGMSGLTTATGTAGGMHNGTMIAPTGGVAPSAGSGAASSAGSGFGSGSSSGSGSGASASASAGTQDSGVGRVSMDVVFTVTFGVFVAMLAL</sequence>
<gene>
    <name evidence="2" type="ORF">D0862_05925</name>
</gene>
<feature type="region of interest" description="Disordered" evidence="1">
    <location>
        <begin position="113"/>
        <end position="147"/>
    </location>
</feature>